<dbReference type="Proteomes" id="UP001381693">
    <property type="component" value="Unassembled WGS sequence"/>
</dbReference>
<gene>
    <name evidence="1" type="primary">MRPL38_3</name>
    <name evidence="1" type="ORF">SK128_019445</name>
</gene>
<dbReference type="InterPro" id="IPR036610">
    <property type="entry name" value="PEBP-like_sf"/>
</dbReference>
<evidence type="ECO:0000313" key="1">
    <source>
        <dbReference type="EMBL" id="KAK7083773.1"/>
    </source>
</evidence>
<keyword evidence="2" id="KW-1185">Reference proteome</keyword>
<accession>A0AAN8XQE6</accession>
<keyword evidence="1" id="KW-0689">Ribosomal protein</keyword>
<dbReference type="AlphaFoldDB" id="A0AAN8XQE6"/>
<dbReference type="SUPFAM" id="SSF49777">
    <property type="entry name" value="PEBP-like"/>
    <property type="match status" value="1"/>
</dbReference>
<comment type="caution">
    <text evidence="1">The sequence shown here is derived from an EMBL/GenBank/DDBJ whole genome shotgun (WGS) entry which is preliminary data.</text>
</comment>
<dbReference type="EMBL" id="JAXCGZ010002554">
    <property type="protein sequence ID" value="KAK7083773.1"/>
    <property type="molecule type" value="Genomic_DNA"/>
</dbReference>
<proteinExistence type="predicted"/>
<organism evidence="1 2">
    <name type="scientific">Halocaridina rubra</name>
    <name type="common">Hawaiian red shrimp</name>
    <dbReference type="NCBI Taxonomy" id="373956"/>
    <lineage>
        <taxon>Eukaryota</taxon>
        <taxon>Metazoa</taxon>
        <taxon>Ecdysozoa</taxon>
        <taxon>Arthropoda</taxon>
        <taxon>Crustacea</taxon>
        <taxon>Multicrustacea</taxon>
        <taxon>Malacostraca</taxon>
        <taxon>Eumalacostraca</taxon>
        <taxon>Eucarida</taxon>
        <taxon>Decapoda</taxon>
        <taxon>Pleocyemata</taxon>
        <taxon>Caridea</taxon>
        <taxon>Atyoidea</taxon>
        <taxon>Atyidae</taxon>
        <taxon>Halocaridina</taxon>
    </lineage>
</organism>
<dbReference type="Gene3D" id="3.90.280.10">
    <property type="entry name" value="PEBP-like"/>
    <property type="match status" value="1"/>
</dbReference>
<reference evidence="1 2" key="1">
    <citation type="submission" date="2023-11" db="EMBL/GenBank/DDBJ databases">
        <title>Halocaridina rubra genome assembly.</title>
        <authorList>
            <person name="Smith C."/>
        </authorList>
    </citation>
    <scope>NUCLEOTIDE SEQUENCE [LARGE SCALE GENOMIC DNA]</scope>
    <source>
        <strain evidence="1">EP-1</strain>
        <tissue evidence="1">Whole</tissue>
    </source>
</reference>
<sequence>MPDNLESNHHLKIMNSIAFLTLAGNYKKHSAIFFKKGLICGYGHKEEFLRGNIPGGDVSRGEVICDYMRPLPPRGTGYHRIAFLLYKQEGLVDYTKYHKHLPCRVVRCLLMDKSTQITNVMKLVKYLLTTLKKSLPLVLLLVRSIVTSGILKKL</sequence>
<name>A0AAN8XQE6_HALRR</name>
<evidence type="ECO:0000313" key="2">
    <source>
        <dbReference type="Proteomes" id="UP001381693"/>
    </source>
</evidence>
<protein>
    <submittedName>
        <fullName evidence="1">39S ribosomal protein L38, mitochondrial</fullName>
    </submittedName>
</protein>
<keyword evidence="1" id="KW-0687">Ribonucleoprotein</keyword>
<dbReference type="GO" id="GO:0005840">
    <property type="term" value="C:ribosome"/>
    <property type="evidence" value="ECO:0007669"/>
    <property type="project" value="UniProtKB-KW"/>
</dbReference>